<evidence type="ECO:0000313" key="3">
    <source>
        <dbReference type="Proteomes" id="UP000570003"/>
    </source>
</evidence>
<feature type="region of interest" description="Disordered" evidence="1">
    <location>
        <begin position="1"/>
        <end position="25"/>
    </location>
</feature>
<proteinExistence type="predicted"/>
<dbReference type="AlphaFoldDB" id="A0AA44ICM1"/>
<dbReference type="Proteomes" id="UP000570003">
    <property type="component" value="Unassembled WGS sequence"/>
</dbReference>
<organism evidence="2 3">
    <name type="scientific">Streptomyces somaliensis (strain ATCC 33201 / DSM 40738 / JCM 12659 / KCTC 9044 / NCTC 11332 / NRRL B-12077 / IP 733)</name>
    <dbReference type="NCBI Taxonomy" id="1134445"/>
    <lineage>
        <taxon>Bacteria</taxon>
        <taxon>Bacillati</taxon>
        <taxon>Actinomycetota</taxon>
        <taxon>Actinomycetes</taxon>
        <taxon>Kitasatosporales</taxon>
        <taxon>Streptomycetaceae</taxon>
        <taxon>Streptomyces</taxon>
    </lineage>
</organism>
<dbReference type="EMBL" id="JAAXOU010000021">
    <property type="protein sequence ID" value="NKY13328.1"/>
    <property type="molecule type" value="Genomic_DNA"/>
</dbReference>
<evidence type="ECO:0000313" key="2">
    <source>
        <dbReference type="EMBL" id="NKY13328.1"/>
    </source>
</evidence>
<protein>
    <submittedName>
        <fullName evidence="2">Uncharacterized protein</fullName>
    </submittedName>
</protein>
<gene>
    <name evidence="2" type="ORF">HGA06_03830</name>
</gene>
<comment type="caution">
    <text evidence="2">The sequence shown here is derived from an EMBL/GenBank/DDBJ whole genome shotgun (WGS) entry which is preliminary data.</text>
</comment>
<keyword evidence="3" id="KW-1185">Reference proteome</keyword>
<sequence length="74" mass="8180">MITSGIRKVMPAGPTPVPGPPRRSRRAGLVRQAFEALDRAARYQVIPPLLQARTPRARRERLERAVRALAAGAR</sequence>
<dbReference type="Pfam" id="PF13376">
    <property type="entry name" value="OmdA"/>
    <property type="match status" value="1"/>
</dbReference>
<reference evidence="2 3" key="1">
    <citation type="submission" date="2020-04" db="EMBL/GenBank/DDBJ databases">
        <title>MicrobeNet Type strains.</title>
        <authorList>
            <person name="Nicholson A.C."/>
        </authorList>
    </citation>
    <scope>NUCLEOTIDE SEQUENCE [LARGE SCALE GENOMIC DNA]</scope>
    <source>
        <strain evidence="2 3">DSM 40738</strain>
    </source>
</reference>
<name>A0AA44ICM1_STRE0</name>
<evidence type="ECO:0000256" key="1">
    <source>
        <dbReference type="SAM" id="MobiDB-lite"/>
    </source>
</evidence>
<accession>A0AA44ICM1</accession>